<dbReference type="InterPro" id="IPR024227">
    <property type="entry name" value="DUF3795"/>
</dbReference>
<comment type="caution">
    <text evidence="1">The sequence shown here is derived from an EMBL/GenBank/DDBJ whole genome shotgun (WGS) entry which is preliminary data.</text>
</comment>
<evidence type="ECO:0000313" key="1">
    <source>
        <dbReference type="EMBL" id="GAF91380.1"/>
    </source>
</evidence>
<proteinExistence type="predicted"/>
<dbReference type="EMBL" id="BARS01018158">
    <property type="protein sequence ID" value="GAF91380.1"/>
    <property type="molecule type" value="Genomic_DNA"/>
</dbReference>
<accession>X0USE2</accession>
<reference evidence="1" key="1">
    <citation type="journal article" date="2014" name="Front. Microbiol.">
        <title>High frequency of phylogenetically diverse reductive dehalogenase-homologous genes in deep subseafloor sedimentary metagenomes.</title>
        <authorList>
            <person name="Kawai M."/>
            <person name="Futagami T."/>
            <person name="Toyoda A."/>
            <person name="Takaki Y."/>
            <person name="Nishi S."/>
            <person name="Hori S."/>
            <person name="Arai W."/>
            <person name="Tsubouchi T."/>
            <person name="Morono Y."/>
            <person name="Uchiyama I."/>
            <person name="Ito T."/>
            <person name="Fujiyama A."/>
            <person name="Inagaki F."/>
            <person name="Takami H."/>
        </authorList>
    </citation>
    <scope>NUCLEOTIDE SEQUENCE</scope>
    <source>
        <strain evidence="1">Expedition CK06-06</strain>
    </source>
</reference>
<feature type="non-terminal residue" evidence="1">
    <location>
        <position position="1"/>
    </location>
</feature>
<protein>
    <recommendedName>
        <fullName evidence="2">DUF3795 domain-containing protein</fullName>
    </recommendedName>
</protein>
<dbReference type="AlphaFoldDB" id="X0USE2"/>
<sequence length="107" mass="12749">KQNRKSKWGCKIRKCCIELKKIQYCGECEEFPCKEIKRKLINSHPGDPRFNYRHKIPDNVEEIAELSLERWSKEQEILWTCQDCGQPLMFYYNQCSSCGRENDPQAT</sequence>
<evidence type="ECO:0008006" key="2">
    <source>
        <dbReference type="Google" id="ProtNLM"/>
    </source>
</evidence>
<organism evidence="1">
    <name type="scientific">marine sediment metagenome</name>
    <dbReference type="NCBI Taxonomy" id="412755"/>
    <lineage>
        <taxon>unclassified sequences</taxon>
        <taxon>metagenomes</taxon>
        <taxon>ecological metagenomes</taxon>
    </lineage>
</organism>
<dbReference type="Pfam" id="PF12675">
    <property type="entry name" value="DUF3795"/>
    <property type="match status" value="1"/>
</dbReference>
<name>X0USE2_9ZZZZ</name>
<gene>
    <name evidence="1" type="ORF">S01H1_29592</name>
</gene>